<reference evidence="7 8" key="1">
    <citation type="submission" date="2021-05" db="EMBL/GenBank/DDBJ databases">
        <title>Roseococcus sp. XZZS9, whole genome shotgun sequencing project.</title>
        <authorList>
            <person name="Zhao G."/>
            <person name="Shen L."/>
        </authorList>
    </citation>
    <scope>NUCLEOTIDE SEQUENCE [LARGE SCALE GENOMIC DNA]</scope>
    <source>
        <strain evidence="7 8">XZZS9</strain>
    </source>
</reference>
<dbReference type="InterPro" id="IPR037396">
    <property type="entry name" value="FMN_HAD"/>
</dbReference>
<evidence type="ECO:0000256" key="5">
    <source>
        <dbReference type="ARBA" id="ARBA00024042"/>
    </source>
</evidence>
<keyword evidence="2" id="KW-0285">Flavoprotein</keyword>
<evidence type="ECO:0000256" key="2">
    <source>
        <dbReference type="ARBA" id="ARBA00022630"/>
    </source>
</evidence>
<keyword evidence="4" id="KW-0560">Oxidoreductase</keyword>
<gene>
    <name evidence="7" type="ORF">KHU32_09970</name>
</gene>
<evidence type="ECO:0000256" key="4">
    <source>
        <dbReference type="ARBA" id="ARBA00023002"/>
    </source>
</evidence>
<dbReference type="PROSITE" id="PS51349">
    <property type="entry name" value="FMN_HYDROXY_ACID_DH_2"/>
    <property type="match status" value="1"/>
</dbReference>
<accession>A0ABS5QC63</accession>
<evidence type="ECO:0000313" key="8">
    <source>
        <dbReference type="Proteomes" id="UP000766336"/>
    </source>
</evidence>
<dbReference type="PIRSF" id="PIRSF000138">
    <property type="entry name" value="Al-hdrx_acd_dh"/>
    <property type="match status" value="1"/>
</dbReference>
<name>A0ABS5QC63_9PROT</name>
<feature type="domain" description="FMN hydroxy acid dehydrogenase" evidence="6">
    <location>
        <begin position="18"/>
        <end position="377"/>
    </location>
</feature>
<evidence type="ECO:0000313" key="7">
    <source>
        <dbReference type="EMBL" id="MBS7811264.1"/>
    </source>
</evidence>
<sequence>MVFSEAFEGDETIFQAPPIPPGILTVTDYEAFARERMGENAWAYISTGTADELTLRANREAFDRLRLEGRVLAEMSGAHTRLSLFGDEYEHPFLLAPVAFHRLVHPDGELATAFGASAIRAGMVVSTQASVTLEQVARQATSPLWFQLYMQHDRAFTAVLARRAEEAGYRALVVTVDAPVTLRNREQRAGFRLPAGIEAANLRGLTPPPPPRAEPHESEVFRGLLAGAATWKDIAWLRTVTRLPIVLKGIMSPADAARAVAEGLDGLIVSNHGGRALDTAPASIEALPRVAEAVAGRIPVLMDGGIRRGSDALKALALGAKAVLIGRPYIYGLAVGGPVGIAHVVKILRTELEIAMTLTGCPTLDAIDRSIIWERSQTG</sequence>
<comment type="cofactor">
    <cofactor evidence="1">
        <name>FMN</name>
        <dbReference type="ChEBI" id="CHEBI:58210"/>
    </cofactor>
</comment>
<dbReference type="EMBL" id="JAHCDA010000002">
    <property type="protein sequence ID" value="MBS7811264.1"/>
    <property type="molecule type" value="Genomic_DNA"/>
</dbReference>
<dbReference type="InterPro" id="IPR000262">
    <property type="entry name" value="FMN-dep_DH"/>
</dbReference>
<dbReference type="Proteomes" id="UP000766336">
    <property type="component" value="Unassembled WGS sequence"/>
</dbReference>
<organism evidence="7 8">
    <name type="scientific">Roseococcus pinisoli</name>
    <dbReference type="NCBI Taxonomy" id="2835040"/>
    <lineage>
        <taxon>Bacteria</taxon>
        <taxon>Pseudomonadati</taxon>
        <taxon>Pseudomonadota</taxon>
        <taxon>Alphaproteobacteria</taxon>
        <taxon>Acetobacterales</taxon>
        <taxon>Roseomonadaceae</taxon>
        <taxon>Roseococcus</taxon>
    </lineage>
</organism>
<dbReference type="Pfam" id="PF01070">
    <property type="entry name" value="FMN_dh"/>
    <property type="match status" value="1"/>
</dbReference>
<dbReference type="PANTHER" id="PTHR10578:SF107">
    <property type="entry name" value="2-HYDROXYACID OXIDASE 1"/>
    <property type="match status" value="1"/>
</dbReference>
<evidence type="ECO:0000256" key="3">
    <source>
        <dbReference type="ARBA" id="ARBA00022643"/>
    </source>
</evidence>
<evidence type="ECO:0000256" key="1">
    <source>
        <dbReference type="ARBA" id="ARBA00001917"/>
    </source>
</evidence>
<comment type="caution">
    <text evidence="7">The sequence shown here is derived from an EMBL/GenBank/DDBJ whole genome shotgun (WGS) entry which is preliminary data.</text>
</comment>
<dbReference type="SUPFAM" id="SSF51395">
    <property type="entry name" value="FMN-linked oxidoreductases"/>
    <property type="match status" value="1"/>
</dbReference>
<dbReference type="PANTHER" id="PTHR10578">
    <property type="entry name" value="S -2-HYDROXY-ACID OXIDASE-RELATED"/>
    <property type="match status" value="1"/>
</dbReference>
<evidence type="ECO:0000259" key="6">
    <source>
        <dbReference type="PROSITE" id="PS51349"/>
    </source>
</evidence>
<comment type="similarity">
    <text evidence="5">Belongs to the FMN-dependent alpha-hydroxy acid dehydrogenase family.</text>
</comment>
<keyword evidence="3" id="KW-0288">FMN</keyword>
<dbReference type="CDD" id="cd02809">
    <property type="entry name" value="alpha_hydroxyacid_oxid_FMN"/>
    <property type="match status" value="1"/>
</dbReference>
<proteinExistence type="inferred from homology"/>
<dbReference type="InterPro" id="IPR012133">
    <property type="entry name" value="Alpha-hydoxy_acid_DH_FMN"/>
</dbReference>
<dbReference type="Gene3D" id="3.20.20.70">
    <property type="entry name" value="Aldolase class I"/>
    <property type="match status" value="1"/>
</dbReference>
<dbReference type="InterPro" id="IPR013785">
    <property type="entry name" value="Aldolase_TIM"/>
</dbReference>
<keyword evidence="8" id="KW-1185">Reference proteome</keyword>
<dbReference type="RefSeq" id="WP_213669953.1">
    <property type="nucleotide sequence ID" value="NZ_JAHCDA010000002.1"/>
</dbReference>
<protein>
    <submittedName>
        <fullName evidence="7">Alpha-hydroxy-acid oxidizing protein</fullName>
    </submittedName>
</protein>